<gene>
    <name evidence="3" type="ORF">B1B_00571</name>
</gene>
<dbReference type="PANTHER" id="PTHR30409">
    <property type="entry name" value="CARBAMATE KINASE"/>
    <property type="match status" value="1"/>
</dbReference>
<dbReference type="Gene3D" id="3.40.1160.10">
    <property type="entry name" value="Acetylglutamate kinase-like"/>
    <property type="match status" value="1"/>
</dbReference>
<reference evidence="3" key="1">
    <citation type="submission" date="2013-08" db="EMBL/GenBank/DDBJ databases">
        <authorList>
            <person name="Mendez C."/>
            <person name="Richter M."/>
            <person name="Ferrer M."/>
            <person name="Sanchez J."/>
        </authorList>
    </citation>
    <scope>NUCLEOTIDE SEQUENCE</scope>
</reference>
<evidence type="ECO:0000256" key="2">
    <source>
        <dbReference type="ARBA" id="ARBA00022777"/>
    </source>
</evidence>
<name>T1CBL5_9ZZZZ</name>
<keyword evidence="2 3" id="KW-0418">Kinase</keyword>
<keyword evidence="1" id="KW-0808">Transferase</keyword>
<sequence length="155" mass="16914">GWIGYLIQQELASGIRALRLPHRVIVLLTRTEVSADDPSFHHPNKPVGHFYPENEARLLGKQKGWTFVDDTARGGWRRVVASPLPRHVLEAPWLKALLAARTVPPFVAILAGGGGVPVVREDTGQWAGVEAVIDKDRTAALLAHLLKAETLAIVT</sequence>
<dbReference type="InterPro" id="IPR036393">
    <property type="entry name" value="AceGlu_kinase-like_sf"/>
</dbReference>
<dbReference type="GO" id="GO:0019546">
    <property type="term" value="P:L-arginine deiminase pathway"/>
    <property type="evidence" value="ECO:0007669"/>
    <property type="project" value="TreeGrafter"/>
</dbReference>
<dbReference type="AlphaFoldDB" id="T1CBL5"/>
<evidence type="ECO:0000256" key="1">
    <source>
        <dbReference type="ARBA" id="ARBA00022679"/>
    </source>
</evidence>
<evidence type="ECO:0000313" key="3">
    <source>
        <dbReference type="EMBL" id="EQD78713.1"/>
    </source>
</evidence>
<reference evidence="3" key="2">
    <citation type="journal article" date="2014" name="ISME J.">
        <title>Microbial stratification in low pH oxic and suboxic macroscopic growths along an acid mine drainage.</title>
        <authorList>
            <person name="Mendez-Garcia C."/>
            <person name="Mesa V."/>
            <person name="Sprenger R.R."/>
            <person name="Richter M."/>
            <person name="Diez M.S."/>
            <person name="Solano J."/>
            <person name="Bargiela R."/>
            <person name="Golyshina O.V."/>
            <person name="Manteca A."/>
            <person name="Ramos J.L."/>
            <person name="Gallego J.R."/>
            <person name="Llorente I."/>
            <person name="Martins Dos Santos V.A."/>
            <person name="Jensen O.N."/>
            <person name="Pelaez A.I."/>
            <person name="Sanchez J."/>
            <person name="Ferrer M."/>
        </authorList>
    </citation>
    <scope>NUCLEOTIDE SEQUENCE</scope>
</reference>
<dbReference type="GO" id="GO:0008804">
    <property type="term" value="F:carbamate kinase activity"/>
    <property type="evidence" value="ECO:0007669"/>
    <property type="project" value="InterPro"/>
</dbReference>
<proteinExistence type="predicted"/>
<protein>
    <submittedName>
        <fullName evidence="3">Carbamate kinase</fullName>
    </submittedName>
</protein>
<accession>T1CBL5</accession>
<feature type="non-terminal residue" evidence="3">
    <location>
        <position position="155"/>
    </location>
</feature>
<dbReference type="PANTHER" id="PTHR30409:SF1">
    <property type="entry name" value="CARBAMATE KINASE-RELATED"/>
    <property type="match status" value="1"/>
</dbReference>
<organism evidence="3">
    <name type="scientific">mine drainage metagenome</name>
    <dbReference type="NCBI Taxonomy" id="410659"/>
    <lineage>
        <taxon>unclassified sequences</taxon>
        <taxon>metagenomes</taxon>
        <taxon>ecological metagenomes</taxon>
    </lineage>
</organism>
<dbReference type="InterPro" id="IPR003964">
    <property type="entry name" value="Carb_kinase"/>
</dbReference>
<comment type="caution">
    <text evidence="3">The sequence shown here is derived from an EMBL/GenBank/DDBJ whole genome shotgun (WGS) entry which is preliminary data.</text>
</comment>
<feature type="non-terminal residue" evidence="3">
    <location>
        <position position="1"/>
    </location>
</feature>
<dbReference type="PRINTS" id="PR01469">
    <property type="entry name" value="CARBMTKINASE"/>
</dbReference>
<dbReference type="GO" id="GO:0005829">
    <property type="term" value="C:cytosol"/>
    <property type="evidence" value="ECO:0007669"/>
    <property type="project" value="TreeGrafter"/>
</dbReference>
<dbReference type="SUPFAM" id="SSF53633">
    <property type="entry name" value="Carbamate kinase-like"/>
    <property type="match status" value="1"/>
</dbReference>
<dbReference type="EMBL" id="AUZY01000438">
    <property type="protein sequence ID" value="EQD78713.1"/>
    <property type="molecule type" value="Genomic_DNA"/>
</dbReference>